<dbReference type="Proteomes" id="UP001482620">
    <property type="component" value="Unassembled WGS sequence"/>
</dbReference>
<accession>A0ABV0VJ97</accession>
<comment type="caution">
    <text evidence="2">The sequence shown here is derived from an EMBL/GenBank/DDBJ whole genome shotgun (WGS) entry which is preliminary data.</text>
</comment>
<name>A0ABV0VJ97_9TELE</name>
<organism evidence="2 3">
    <name type="scientific">Ilyodon furcidens</name>
    <name type="common">goldbreast splitfin</name>
    <dbReference type="NCBI Taxonomy" id="33524"/>
    <lineage>
        <taxon>Eukaryota</taxon>
        <taxon>Metazoa</taxon>
        <taxon>Chordata</taxon>
        <taxon>Craniata</taxon>
        <taxon>Vertebrata</taxon>
        <taxon>Euteleostomi</taxon>
        <taxon>Actinopterygii</taxon>
        <taxon>Neopterygii</taxon>
        <taxon>Teleostei</taxon>
        <taxon>Neoteleostei</taxon>
        <taxon>Acanthomorphata</taxon>
        <taxon>Ovalentaria</taxon>
        <taxon>Atherinomorphae</taxon>
        <taxon>Cyprinodontiformes</taxon>
        <taxon>Goodeidae</taxon>
        <taxon>Ilyodon</taxon>
    </lineage>
</organism>
<sequence>MGEMRSSRRTEVPLKKSAQLFTDHNISTELTTAWKSLAQSKAALRHIENRLEATPGTGALLDPTTISPNKKKTRASHSRDGQQADVSRGTSKPRGENQQSQAKSSSRSPLRNATQDSNVRKNSSVEFREPLASYSSSEDGEKSLDKTKAVCQ</sequence>
<keyword evidence="3" id="KW-1185">Reference proteome</keyword>
<feature type="compositionally biased region" description="Polar residues" evidence="1">
    <location>
        <begin position="84"/>
        <end position="125"/>
    </location>
</feature>
<gene>
    <name evidence="2" type="ORF">ILYODFUR_033765</name>
</gene>
<dbReference type="EMBL" id="JAHRIQ010110128">
    <property type="protein sequence ID" value="MEQ2257328.1"/>
    <property type="molecule type" value="Genomic_DNA"/>
</dbReference>
<proteinExistence type="predicted"/>
<dbReference type="PANTHER" id="PTHR13958:SF3">
    <property type="entry name" value="CAP-GLY DOMAIN-CONTAINING PROTEIN-RELATED"/>
    <property type="match status" value="1"/>
</dbReference>
<reference evidence="2 3" key="1">
    <citation type="submission" date="2021-06" db="EMBL/GenBank/DDBJ databases">
        <authorList>
            <person name="Palmer J.M."/>
        </authorList>
    </citation>
    <scope>NUCLEOTIDE SEQUENCE [LARGE SCALE GENOMIC DNA]</scope>
    <source>
        <strain evidence="3">if_2019</strain>
        <tissue evidence="2">Muscle</tissue>
    </source>
</reference>
<evidence type="ECO:0000256" key="1">
    <source>
        <dbReference type="SAM" id="MobiDB-lite"/>
    </source>
</evidence>
<feature type="region of interest" description="Disordered" evidence="1">
    <location>
        <begin position="52"/>
        <end position="152"/>
    </location>
</feature>
<dbReference type="InterPro" id="IPR028750">
    <property type="entry name" value="CEP350/CC187"/>
</dbReference>
<dbReference type="PANTHER" id="PTHR13958">
    <property type="entry name" value="CENTROSOME-ASSOCIATED PROTEIN 350"/>
    <property type="match status" value="1"/>
</dbReference>
<protein>
    <submittedName>
        <fullName evidence="2">Uncharacterized protein</fullName>
    </submittedName>
</protein>
<evidence type="ECO:0000313" key="3">
    <source>
        <dbReference type="Proteomes" id="UP001482620"/>
    </source>
</evidence>
<evidence type="ECO:0000313" key="2">
    <source>
        <dbReference type="EMBL" id="MEQ2257328.1"/>
    </source>
</evidence>
<feature type="compositionally biased region" description="Basic and acidic residues" evidence="1">
    <location>
        <begin position="139"/>
        <end position="152"/>
    </location>
</feature>